<gene>
    <name evidence="6" type="primary">BFR2</name>
    <name evidence="6" type="ORF">PICST_17370</name>
</gene>
<feature type="non-terminal residue" evidence="6">
    <location>
        <position position="514"/>
    </location>
</feature>
<evidence type="ECO:0000256" key="2">
    <source>
        <dbReference type="ARBA" id="ARBA00013850"/>
    </source>
</evidence>
<proteinExistence type="inferred from homology"/>
<feature type="compositionally biased region" description="Acidic residues" evidence="3">
    <location>
        <begin position="98"/>
        <end position="156"/>
    </location>
</feature>
<feature type="compositionally biased region" description="Acidic residues" evidence="3">
    <location>
        <begin position="46"/>
        <end position="57"/>
    </location>
</feature>
<dbReference type="InterPro" id="IPR012617">
    <property type="entry name" value="AATF_C"/>
</dbReference>
<dbReference type="Pfam" id="PF13339">
    <property type="entry name" value="AATF-Che1"/>
    <property type="match status" value="1"/>
</dbReference>
<dbReference type="InterPro" id="IPR039223">
    <property type="entry name" value="AATF/Bfr2"/>
</dbReference>
<dbReference type="STRING" id="322104.A3GIA8"/>
<dbReference type="FunCoup" id="A3GIA8">
    <property type="interactions" value="957"/>
</dbReference>
<evidence type="ECO:0000313" key="7">
    <source>
        <dbReference type="Proteomes" id="UP000002258"/>
    </source>
</evidence>
<dbReference type="HOGENOM" id="CLU_018299_2_2_1"/>
<dbReference type="GeneID" id="4852007"/>
<accession>A3GIA8</accession>
<dbReference type="Pfam" id="PF08164">
    <property type="entry name" value="TRAUB"/>
    <property type="match status" value="1"/>
</dbReference>
<feature type="compositionally biased region" description="Acidic residues" evidence="3">
    <location>
        <begin position="372"/>
        <end position="386"/>
    </location>
</feature>
<feature type="region of interest" description="Disordered" evidence="3">
    <location>
        <begin position="363"/>
        <end position="402"/>
    </location>
</feature>
<feature type="non-terminal residue" evidence="6">
    <location>
        <position position="1"/>
    </location>
</feature>
<evidence type="ECO:0000256" key="3">
    <source>
        <dbReference type="SAM" id="MobiDB-lite"/>
    </source>
</evidence>
<organism evidence="6 7">
    <name type="scientific">Scheffersomyces stipitis (strain ATCC 58785 / CBS 6054 / NBRC 10063 / NRRL Y-11545)</name>
    <name type="common">Yeast</name>
    <name type="synonym">Pichia stipitis</name>
    <dbReference type="NCBI Taxonomy" id="322104"/>
    <lineage>
        <taxon>Eukaryota</taxon>
        <taxon>Fungi</taxon>
        <taxon>Dikarya</taxon>
        <taxon>Ascomycota</taxon>
        <taxon>Saccharomycotina</taxon>
        <taxon>Pichiomycetes</taxon>
        <taxon>Debaryomycetaceae</taxon>
        <taxon>Scheffersomyces</taxon>
    </lineage>
</organism>
<protein>
    <recommendedName>
        <fullName evidence="2">Protein BFR2</fullName>
    </recommendedName>
</protein>
<dbReference type="PANTHER" id="PTHR15565">
    <property type="entry name" value="AATF PROTEIN APOPTOSIS ANTAGONIZING TRANSCRIPTION FACTOR"/>
    <property type="match status" value="1"/>
</dbReference>
<dbReference type="Proteomes" id="UP000002258">
    <property type="component" value="Chromosome 1"/>
</dbReference>
<evidence type="ECO:0000259" key="5">
    <source>
        <dbReference type="Pfam" id="PF13339"/>
    </source>
</evidence>
<sequence length="514" mass="58631">FPHQSISYNRSMAKKTLAEQIAELTAPKTDFDIEDNDLKQDVFANENEESGASDQEDDSLRNEHYVAVSKSKLREKNSSVNLGKKYNGSVASRSDLYGDGDENDEEDEEDEDDDDEDDDDEDEDEDEDDDELEENEDEENDSDSGGEEESDEETQDLQDKRSRLKSLMSQERSHIVNRLSQSATNDSLKGFAISQQHSTFDKIIDARLKIQKSITNANLLPPNSDTLSNSDISSKKTSKYLSKAKEDVFALLESIMSLRSELLKKDNITAEPVVYNPRKRSLEEFSNTTEKFDSILDKFRSGALTKWSAKVQNASGATAINAGKFKSINQSFEQQVSNNLADMERLVKRTKLNRRQISPLGYEYYKSTKEETGEDDNDNDEEDENPDIPREQTESANKNAEIDEIFDDEDFYRVLLNDLVDKKIQSSDPTSGMTLSLRTAQKAHKMKKNIDTKASKGRKLKFQVQEQIANFETPRESWRWDDNQIDEFFASLLGQKVNMNEIDEQDNEEAESED</sequence>
<dbReference type="RefSeq" id="XP_001386978.2">
    <property type="nucleotide sequence ID" value="XM_001386941.1"/>
</dbReference>
<keyword evidence="7" id="KW-1185">Reference proteome</keyword>
<dbReference type="AlphaFoldDB" id="A3GIA8"/>
<evidence type="ECO:0000256" key="1">
    <source>
        <dbReference type="ARBA" id="ARBA00008966"/>
    </source>
</evidence>
<dbReference type="KEGG" id="pic:PICST_17370"/>
<dbReference type="InParanoid" id="A3GIA8"/>
<feature type="region of interest" description="Disordered" evidence="3">
    <location>
        <begin position="28"/>
        <end position="162"/>
    </location>
</feature>
<comment type="similarity">
    <text evidence="1">Belongs to the AATF family.</text>
</comment>
<feature type="domain" description="Apoptosis-antagonizing transcription factor C-terminal" evidence="4">
    <location>
        <begin position="412"/>
        <end position="493"/>
    </location>
</feature>
<dbReference type="EMBL" id="AAVQ01000002">
    <property type="protein sequence ID" value="EAZ62955.2"/>
    <property type="molecule type" value="Genomic_DNA"/>
</dbReference>
<dbReference type="eggNOG" id="KOG2773">
    <property type="taxonomic scope" value="Eukaryota"/>
</dbReference>
<dbReference type="PANTHER" id="PTHR15565:SF0">
    <property type="entry name" value="PROTEIN AATF"/>
    <property type="match status" value="1"/>
</dbReference>
<dbReference type="InterPro" id="IPR025160">
    <property type="entry name" value="AATF"/>
</dbReference>
<dbReference type="OrthoDB" id="5783963at2759"/>
<dbReference type="OMA" id="GEHENNK"/>
<dbReference type="GO" id="GO:0032040">
    <property type="term" value="C:small-subunit processome"/>
    <property type="evidence" value="ECO:0007669"/>
    <property type="project" value="EnsemblFungi"/>
</dbReference>
<reference evidence="6 7" key="1">
    <citation type="journal article" date="2007" name="Nat. Biotechnol.">
        <title>Genome sequence of the lignocellulose-bioconverting and xylose-fermenting yeast Pichia stipitis.</title>
        <authorList>
            <person name="Jeffries T.W."/>
            <person name="Grigoriev I.V."/>
            <person name="Grimwood J."/>
            <person name="Laplaza J.M."/>
            <person name="Aerts A."/>
            <person name="Salamov A."/>
            <person name="Schmutz J."/>
            <person name="Lindquist E."/>
            <person name="Dehal P."/>
            <person name="Shapiro H."/>
            <person name="Jin Y.S."/>
            <person name="Passoth V."/>
            <person name="Richardson P.M."/>
        </authorList>
    </citation>
    <scope>NUCLEOTIDE SEQUENCE [LARGE SCALE GENOMIC DNA]</scope>
    <source>
        <strain evidence="7">ATCC 58785 / CBS 6054 / NBRC 10063 / NRRL Y-11545</strain>
    </source>
</reference>
<evidence type="ECO:0000259" key="4">
    <source>
        <dbReference type="Pfam" id="PF08164"/>
    </source>
</evidence>
<dbReference type="GO" id="GO:0000462">
    <property type="term" value="P:maturation of SSU-rRNA from tricistronic rRNA transcript (SSU-rRNA, 5.8S rRNA, LSU-rRNA)"/>
    <property type="evidence" value="ECO:0007669"/>
    <property type="project" value="EnsemblFungi"/>
</dbReference>
<evidence type="ECO:0000313" key="6">
    <source>
        <dbReference type="EMBL" id="EAZ62955.2"/>
    </source>
</evidence>
<name>A3GIA8_PICST</name>
<feature type="domain" description="AATF leucine zipper-containing" evidence="5">
    <location>
        <begin position="186"/>
        <end position="310"/>
    </location>
</feature>
<comment type="caution">
    <text evidence="6">The sequence shown here is derived from an EMBL/GenBank/DDBJ whole genome shotgun (WGS) entry which is preliminary data.</text>
</comment>